<accession>A0A316WCN2</accession>
<protein>
    <submittedName>
        <fullName evidence="1">Uncharacterized protein</fullName>
    </submittedName>
</protein>
<dbReference type="AlphaFoldDB" id="A0A316WCN2"/>
<evidence type="ECO:0000313" key="1">
    <source>
        <dbReference type="EMBL" id="PWN58083.1"/>
    </source>
</evidence>
<sequence>MTEAIFGLVGVLVGSGISWFQSYWTTNKEAEKNARYLAFRVFCILLSEKYGIKKKKYNDWNPVEDFSTELKAVVQRRNHRIEEHKEFVKRVLG</sequence>
<dbReference type="Proteomes" id="UP000236413">
    <property type="component" value="Unassembled WGS sequence"/>
</dbReference>
<name>A0A316WCN2_9FLAO</name>
<comment type="caution">
    <text evidence="1">The sequence shown here is derived from an EMBL/GenBank/DDBJ whole genome shotgun (WGS) entry which is preliminary data.</text>
</comment>
<gene>
    <name evidence="1" type="ORF">C1634_024210</name>
</gene>
<evidence type="ECO:0000313" key="2">
    <source>
        <dbReference type="Proteomes" id="UP000236413"/>
    </source>
</evidence>
<proteinExistence type="predicted"/>
<reference evidence="1 2" key="1">
    <citation type="submission" date="2018-04" db="EMBL/GenBank/DDBJ databases">
        <title>Chryseobacterium oncorhynchi 701B-08T from rainbow trout, and Chryseobacterium viscerum 687B-08T from diseased fish.</title>
        <authorList>
            <person name="Jeong J.-J."/>
            <person name="Lee Y.J."/>
            <person name="Pathiraja D."/>
            <person name="Park B."/>
            <person name="Choi I.-G."/>
            <person name="Kim K.D."/>
        </authorList>
    </citation>
    <scope>NUCLEOTIDE SEQUENCE [LARGE SCALE GENOMIC DNA]</scope>
    <source>
        <strain evidence="1 2">687B-08</strain>
    </source>
</reference>
<organism evidence="1 2">
    <name type="scientific">Chryseobacterium viscerum</name>
    <dbReference type="NCBI Taxonomy" id="1037377"/>
    <lineage>
        <taxon>Bacteria</taxon>
        <taxon>Pseudomonadati</taxon>
        <taxon>Bacteroidota</taxon>
        <taxon>Flavobacteriia</taxon>
        <taxon>Flavobacteriales</taxon>
        <taxon>Weeksellaceae</taxon>
        <taxon>Chryseobacterium group</taxon>
        <taxon>Chryseobacterium</taxon>
    </lineage>
</organism>
<dbReference type="EMBL" id="PPEG02000013">
    <property type="protein sequence ID" value="PWN58083.1"/>
    <property type="molecule type" value="Genomic_DNA"/>
</dbReference>
<dbReference type="RefSeq" id="WP_109739286.1">
    <property type="nucleotide sequence ID" value="NZ_PPEG02000013.1"/>
</dbReference>